<protein>
    <submittedName>
        <fullName evidence="2">Uncharacterized protein</fullName>
    </submittedName>
</protein>
<evidence type="ECO:0000313" key="3">
    <source>
        <dbReference type="Proteomes" id="UP000499080"/>
    </source>
</evidence>
<keyword evidence="3" id="KW-1185">Reference proteome</keyword>
<dbReference type="Proteomes" id="UP000499080">
    <property type="component" value="Unassembled WGS sequence"/>
</dbReference>
<evidence type="ECO:0000256" key="1">
    <source>
        <dbReference type="SAM" id="MobiDB-lite"/>
    </source>
</evidence>
<accession>A0A4Y2K8F2</accession>
<organism evidence="2 3">
    <name type="scientific">Araneus ventricosus</name>
    <name type="common">Orbweaver spider</name>
    <name type="synonym">Epeira ventricosa</name>
    <dbReference type="NCBI Taxonomy" id="182803"/>
    <lineage>
        <taxon>Eukaryota</taxon>
        <taxon>Metazoa</taxon>
        <taxon>Ecdysozoa</taxon>
        <taxon>Arthropoda</taxon>
        <taxon>Chelicerata</taxon>
        <taxon>Arachnida</taxon>
        <taxon>Araneae</taxon>
        <taxon>Araneomorphae</taxon>
        <taxon>Entelegynae</taxon>
        <taxon>Araneoidea</taxon>
        <taxon>Araneidae</taxon>
        <taxon>Araneus</taxon>
    </lineage>
</organism>
<feature type="region of interest" description="Disordered" evidence="1">
    <location>
        <begin position="171"/>
        <end position="206"/>
    </location>
</feature>
<comment type="caution">
    <text evidence="2">The sequence shown here is derived from an EMBL/GenBank/DDBJ whole genome shotgun (WGS) entry which is preliminary data.</text>
</comment>
<evidence type="ECO:0000313" key="2">
    <source>
        <dbReference type="EMBL" id="GBM97552.1"/>
    </source>
</evidence>
<dbReference type="AlphaFoldDB" id="A0A4Y2K8F2"/>
<sequence>MVGFSIGWGSVSYWVDVDTIIFLMAAAYDTPTFGVRSITILRTSAKDKFCFTLSVWISFSSFQQGHVLKYEGWSPLQLIQRGVELHVLPSWSGEVDGRISPSGAKFREPILRKSCSSRYAPAHHGAQQGKAVTGSGIFQPQHLPKRWHRDIDLQKTAGLTLKQYFPVPKGKYHQPIDKSGLTPAARLTEQRGPRGKQRNPRIPFCP</sequence>
<proteinExistence type="predicted"/>
<dbReference type="EMBL" id="BGPR01004245">
    <property type="protein sequence ID" value="GBM97552.1"/>
    <property type="molecule type" value="Genomic_DNA"/>
</dbReference>
<reference evidence="2 3" key="1">
    <citation type="journal article" date="2019" name="Sci. Rep.">
        <title>Orb-weaving spider Araneus ventricosus genome elucidates the spidroin gene catalogue.</title>
        <authorList>
            <person name="Kono N."/>
            <person name="Nakamura H."/>
            <person name="Ohtoshi R."/>
            <person name="Moran D.A.P."/>
            <person name="Shinohara A."/>
            <person name="Yoshida Y."/>
            <person name="Fujiwara M."/>
            <person name="Mori M."/>
            <person name="Tomita M."/>
            <person name="Arakawa K."/>
        </authorList>
    </citation>
    <scope>NUCLEOTIDE SEQUENCE [LARGE SCALE GENOMIC DNA]</scope>
</reference>
<name>A0A4Y2K8F2_ARAVE</name>
<gene>
    <name evidence="2" type="ORF">AVEN_246231_1</name>
</gene>